<name>A0A0F7FRP1_9ACTN</name>
<dbReference type="Gene3D" id="3.50.50.60">
    <property type="entry name" value="FAD/NAD(P)-binding domain"/>
    <property type="match status" value="3"/>
</dbReference>
<dbReference type="PANTHER" id="PTHR42877:SF4">
    <property type="entry name" value="FAD_NAD(P)-BINDING DOMAIN-CONTAINING PROTEIN-RELATED"/>
    <property type="match status" value="1"/>
</dbReference>
<dbReference type="PATRIC" id="fig|408015.6.peg.1400"/>
<dbReference type="AlphaFoldDB" id="A0A0F7FRP1"/>
<evidence type="ECO:0000313" key="6">
    <source>
        <dbReference type="Proteomes" id="UP000034034"/>
    </source>
</evidence>
<dbReference type="RefSeq" id="WP_030726149.1">
    <property type="nucleotide sequence ID" value="NZ_CP009922.3"/>
</dbReference>
<comment type="similarity">
    <text evidence="1">Belongs to the FAD-binding monooxygenase family.</text>
</comment>
<keyword evidence="4" id="KW-0560">Oxidoreductase</keyword>
<proteinExistence type="inferred from homology"/>
<dbReference type="HOGENOM" id="CLU_006937_7_1_11"/>
<keyword evidence="6" id="KW-1185">Reference proteome</keyword>
<evidence type="ECO:0000256" key="3">
    <source>
        <dbReference type="ARBA" id="ARBA00022827"/>
    </source>
</evidence>
<organism evidence="5 6">
    <name type="scientific">Streptomyces xiamenensis</name>
    <dbReference type="NCBI Taxonomy" id="408015"/>
    <lineage>
        <taxon>Bacteria</taxon>
        <taxon>Bacillati</taxon>
        <taxon>Actinomycetota</taxon>
        <taxon>Actinomycetes</taxon>
        <taxon>Kitasatosporales</taxon>
        <taxon>Streptomycetaceae</taxon>
        <taxon>Streptomyces</taxon>
    </lineage>
</organism>
<sequence length="504" mass="55560">MSDRIGGHVRAAVIGCGFGGLGAAVRLRREGVNSLAVLEAAGSLGGTWRENTYPGAACDIPSHLYSYSFAPNPRWPRVFSAQRDILAYLERVADRFDVRRHIHLNTAVTAARWQPEHTRWHLTTDRGELTADVLVTAAGMHSAPKIPDIPGLDTFPGAAFHSACWDHDRDLAGRRVAVVGTGASATQIVPALQPTVRRVTLFQRSAPWVLPKFDRPHPRAEQWLYERLPLLRLAQRGRFWAVGEVRSDLLTRRLRQLALAEKLVAAHLRFGVKDPELRRKLTPDHRMGCKRVTFSNTFYPAVTQENVEVVASGLARVEGGTLIGQDGSTHEADTIVFATGFHNVGRPITRRIAAADGTTLAEAWDKGGGIQALRGTTMTGFPNLLMMGGPQAVSSSSSKVLMIEAQLSYLADFLHRLDELAEPVGEPGGVALDPSPDALRAWNARMRGKLARTVWETGCDSPYLDHEGRDVTHWPGTTTEFRRATRRVDLAEYRVVRAVREPVR</sequence>
<dbReference type="InterPro" id="IPR036188">
    <property type="entry name" value="FAD/NAD-bd_sf"/>
</dbReference>
<dbReference type="InterPro" id="IPR051209">
    <property type="entry name" value="FAD-bind_Monooxygenase_sf"/>
</dbReference>
<dbReference type="Pfam" id="PF00743">
    <property type="entry name" value="FMO-like"/>
    <property type="match status" value="1"/>
</dbReference>
<dbReference type="GO" id="GO:0050661">
    <property type="term" value="F:NADP binding"/>
    <property type="evidence" value="ECO:0007669"/>
    <property type="project" value="InterPro"/>
</dbReference>
<evidence type="ECO:0000256" key="2">
    <source>
        <dbReference type="ARBA" id="ARBA00022630"/>
    </source>
</evidence>
<dbReference type="SUPFAM" id="SSF51905">
    <property type="entry name" value="FAD/NAD(P)-binding domain"/>
    <property type="match status" value="2"/>
</dbReference>
<evidence type="ECO:0000313" key="5">
    <source>
        <dbReference type="EMBL" id="AKG42749.1"/>
    </source>
</evidence>
<protein>
    <submittedName>
        <fullName evidence="5">Cyclohexanone monooxygenase</fullName>
    </submittedName>
</protein>
<dbReference type="KEGG" id="sxi:SXIM_13650"/>
<keyword evidence="3" id="KW-0274">FAD</keyword>
<dbReference type="GO" id="GO:0004499">
    <property type="term" value="F:N,N-dimethylaniline monooxygenase activity"/>
    <property type="evidence" value="ECO:0007669"/>
    <property type="project" value="InterPro"/>
</dbReference>
<dbReference type="Proteomes" id="UP000034034">
    <property type="component" value="Chromosome"/>
</dbReference>
<dbReference type="EMBL" id="CP009922">
    <property type="protein sequence ID" value="AKG42749.1"/>
    <property type="molecule type" value="Genomic_DNA"/>
</dbReference>
<gene>
    <name evidence="5" type="ORF">SXIM_13650</name>
</gene>
<keyword evidence="2" id="KW-0285">Flavoprotein</keyword>
<evidence type="ECO:0000256" key="1">
    <source>
        <dbReference type="ARBA" id="ARBA00010139"/>
    </source>
</evidence>
<dbReference type="STRING" id="408015.SXIM_13650"/>
<accession>A0A0F7FRP1</accession>
<dbReference type="GO" id="GO:0050660">
    <property type="term" value="F:flavin adenine dinucleotide binding"/>
    <property type="evidence" value="ECO:0007669"/>
    <property type="project" value="InterPro"/>
</dbReference>
<keyword evidence="5" id="KW-0503">Monooxygenase</keyword>
<dbReference type="PANTHER" id="PTHR42877">
    <property type="entry name" value="L-ORNITHINE N(5)-MONOOXYGENASE-RELATED"/>
    <property type="match status" value="1"/>
</dbReference>
<evidence type="ECO:0000256" key="4">
    <source>
        <dbReference type="ARBA" id="ARBA00023002"/>
    </source>
</evidence>
<dbReference type="InterPro" id="IPR020946">
    <property type="entry name" value="Flavin_mOase-like"/>
</dbReference>
<reference evidence="5" key="1">
    <citation type="submission" date="2019-08" db="EMBL/GenBank/DDBJ databases">
        <title>Complete genome sequence of a mangrove-derived Streptomyces xiamenensis.</title>
        <authorList>
            <person name="Xu J."/>
        </authorList>
    </citation>
    <scope>NUCLEOTIDE SEQUENCE</scope>
    <source>
        <strain evidence="5">318</strain>
    </source>
</reference>